<feature type="transmembrane region" description="Helical" evidence="6">
    <location>
        <begin position="232"/>
        <end position="254"/>
    </location>
</feature>
<evidence type="ECO:0000256" key="6">
    <source>
        <dbReference type="SAM" id="Phobius"/>
    </source>
</evidence>
<dbReference type="RefSeq" id="WP_243451740.1">
    <property type="nucleotide sequence ID" value="NZ_JACHNZ010000012.1"/>
</dbReference>
<evidence type="ECO:0000256" key="2">
    <source>
        <dbReference type="ARBA" id="ARBA00022448"/>
    </source>
</evidence>
<dbReference type="EMBL" id="JACHNZ010000012">
    <property type="protein sequence ID" value="MBB4631747.1"/>
    <property type="molecule type" value="Genomic_DNA"/>
</dbReference>
<evidence type="ECO:0000256" key="3">
    <source>
        <dbReference type="ARBA" id="ARBA00022692"/>
    </source>
</evidence>
<feature type="transmembrane region" description="Helical" evidence="6">
    <location>
        <begin position="61"/>
        <end position="82"/>
    </location>
</feature>
<gene>
    <name evidence="8" type="ORF">GGQ98_001361</name>
</gene>
<evidence type="ECO:0000259" key="7">
    <source>
        <dbReference type="PROSITE" id="PS50850"/>
    </source>
</evidence>
<keyword evidence="5 6" id="KW-0472">Membrane</keyword>
<comment type="caution">
    <text evidence="8">The sequence shown here is derived from an EMBL/GenBank/DDBJ whole genome shotgun (WGS) entry which is preliminary data.</text>
</comment>
<keyword evidence="3 6" id="KW-0812">Transmembrane</keyword>
<dbReference type="NCBIfam" id="TIGR00901">
    <property type="entry name" value="2A0125"/>
    <property type="match status" value="1"/>
</dbReference>
<protein>
    <submittedName>
        <fullName evidence="8">PAT family beta-lactamase induction signal transducer AmpG</fullName>
    </submittedName>
</protein>
<comment type="subcellular location">
    <subcellularLocation>
        <location evidence="1">Membrane</location>
        <topology evidence="1">Multi-pass membrane protein</topology>
    </subcellularLocation>
</comment>
<dbReference type="GO" id="GO:0016020">
    <property type="term" value="C:membrane"/>
    <property type="evidence" value="ECO:0007669"/>
    <property type="project" value="UniProtKB-SubCell"/>
</dbReference>
<keyword evidence="4 6" id="KW-1133">Transmembrane helix</keyword>
<sequence>MAGTFASVRDRLPAGVRPYFESAPLAALFLGMSSGFPYAMIGATLTTRLAQDGIDKKSVTTFALVFLAYNFKFLWAWVVEGIRLPLLGRLGQRVSWMLFTAALVIVSVVNLGLMDPQADIVAVALAAIFVGVAGATFDIVIDAYRIELLEPRQLGVGAGMSQYGWRIGAAGAGALALVAADPMQWNLGWGTAYMLCAVFALPAAFTALVMGEPARHKDVAARKTLKTLGTAIIGPFAEFLQRSGAWLVLLFILLHKIGDTLANLTLRLLFEDLGYTNTEIAIYDVGVGFWALLAGIFVGGVLYAKLGLKRSVLLSLILMAVSNFSFAALAAVGHSNIGMALAIGFENFASGIGGVCVVAYFSALTDLRFTAAQYALISAFASIVGRFMTGTTAGALIETFGYVNYYLFTTVIAVPGILLFWLMMRAGLIDASIGTAGTEKAETSSAEAR</sequence>
<feature type="transmembrane region" description="Helical" evidence="6">
    <location>
        <begin position="374"/>
        <end position="397"/>
    </location>
</feature>
<accession>A0A7W7F6M6</accession>
<reference evidence="8 9" key="1">
    <citation type="submission" date="2020-08" db="EMBL/GenBank/DDBJ databases">
        <title>Genomic Encyclopedia of Type Strains, Phase IV (KMG-IV): sequencing the most valuable type-strain genomes for metagenomic binning, comparative biology and taxonomic classification.</title>
        <authorList>
            <person name="Goeker M."/>
        </authorList>
    </citation>
    <scope>NUCLEOTIDE SEQUENCE [LARGE SCALE GENOMIC DNA]</scope>
    <source>
        <strain evidence="8 9">DSM 17328</strain>
    </source>
</reference>
<name>A0A7W7F6M6_9SPHN</name>
<dbReference type="SUPFAM" id="SSF103473">
    <property type="entry name" value="MFS general substrate transporter"/>
    <property type="match status" value="1"/>
</dbReference>
<keyword evidence="9" id="KW-1185">Reference proteome</keyword>
<dbReference type="PANTHER" id="PTHR12778">
    <property type="entry name" value="SOLUTE CARRIER FAMILY 33 ACETYL-COA TRANSPORTER -RELATED"/>
    <property type="match status" value="1"/>
</dbReference>
<dbReference type="AlphaFoldDB" id="A0A7W7F6M6"/>
<keyword evidence="2" id="KW-0813">Transport</keyword>
<evidence type="ECO:0000313" key="9">
    <source>
        <dbReference type="Proteomes" id="UP000566324"/>
    </source>
</evidence>
<feature type="transmembrane region" description="Helical" evidence="6">
    <location>
        <begin position="19"/>
        <end position="41"/>
    </location>
</feature>
<dbReference type="GO" id="GO:0022857">
    <property type="term" value="F:transmembrane transporter activity"/>
    <property type="evidence" value="ECO:0007669"/>
    <property type="project" value="InterPro"/>
</dbReference>
<evidence type="ECO:0000256" key="5">
    <source>
        <dbReference type="ARBA" id="ARBA00023136"/>
    </source>
</evidence>
<feature type="domain" description="Major facilitator superfamily (MFS) profile" evidence="7">
    <location>
        <begin position="23"/>
        <end position="428"/>
    </location>
</feature>
<proteinExistence type="predicted"/>
<feature type="transmembrane region" description="Helical" evidence="6">
    <location>
        <begin position="403"/>
        <end position="423"/>
    </location>
</feature>
<evidence type="ECO:0000256" key="4">
    <source>
        <dbReference type="ARBA" id="ARBA00022989"/>
    </source>
</evidence>
<feature type="transmembrane region" description="Helical" evidence="6">
    <location>
        <begin position="120"/>
        <end position="142"/>
    </location>
</feature>
<dbReference type="InterPro" id="IPR004752">
    <property type="entry name" value="AmpG_permease/AT-1"/>
</dbReference>
<evidence type="ECO:0000256" key="1">
    <source>
        <dbReference type="ARBA" id="ARBA00004141"/>
    </source>
</evidence>
<dbReference type="InterPro" id="IPR036259">
    <property type="entry name" value="MFS_trans_sf"/>
</dbReference>
<feature type="transmembrane region" description="Helical" evidence="6">
    <location>
        <begin position="94"/>
        <end position="114"/>
    </location>
</feature>
<dbReference type="Gene3D" id="1.20.1250.20">
    <property type="entry name" value="MFS general substrate transporter like domains"/>
    <property type="match status" value="2"/>
</dbReference>
<organism evidence="8 9">
    <name type="scientific">Sphingosinicella soli</name>
    <dbReference type="NCBI Taxonomy" id="333708"/>
    <lineage>
        <taxon>Bacteria</taxon>
        <taxon>Pseudomonadati</taxon>
        <taxon>Pseudomonadota</taxon>
        <taxon>Alphaproteobacteria</taxon>
        <taxon>Sphingomonadales</taxon>
        <taxon>Sphingosinicellaceae</taxon>
        <taxon>Sphingosinicella</taxon>
    </lineage>
</organism>
<dbReference type="Proteomes" id="UP000566324">
    <property type="component" value="Unassembled WGS sequence"/>
</dbReference>
<evidence type="ECO:0000313" key="8">
    <source>
        <dbReference type="EMBL" id="MBB4631747.1"/>
    </source>
</evidence>
<feature type="transmembrane region" description="Helical" evidence="6">
    <location>
        <begin position="337"/>
        <end position="362"/>
    </location>
</feature>
<feature type="transmembrane region" description="Helical" evidence="6">
    <location>
        <begin position="311"/>
        <end position="331"/>
    </location>
</feature>
<dbReference type="PROSITE" id="PS50850">
    <property type="entry name" value="MFS"/>
    <property type="match status" value="1"/>
</dbReference>
<dbReference type="PANTHER" id="PTHR12778:SF10">
    <property type="entry name" value="MAJOR FACILITATOR SUPERFAMILY DOMAIN-CONTAINING PROTEIN 3"/>
    <property type="match status" value="1"/>
</dbReference>
<feature type="transmembrane region" description="Helical" evidence="6">
    <location>
        <begin position="280"/>
        <end position="304"/>
    </location>
</feature>
<feature type="transmembrane region" description="Helical" evidence="6">
    <location>
        <begin position="192"/>
        <end position="211"/>
    </location>
</feature>
<dbReference type="InterPro" id="IPR020846">
    <property type="entry name" value="MFS_dom"/>
</dbReference>